<sequence length="180" mass="20040">MTRIASHSLAVLLLVLLLPGCSSTWEATKKVGQVMWDPSIPVGVKDEQPSTVQITLLAEADINPNDSGEASPLEIQVIYLSEDSKLLAADDDQLTSEELEKVLGKNYIDHQDYTLLPGQYKPLPPIKLKAGNRYLGVIGHYTDAEKAEWKKIIRIDGVGHNYQVLVHVRANEIDLRKEEE</sequence>
<accession>A0AAW7K3U0</accession>
<name>A0AAW7K3U0_9GAMM</name>
<feature type="signal peptide" evidence="1">
    <location>
        <begin position="1"/>
        <end position="27"/>
    </location>
</feature>
<comment type="caution">
    <text evidence="3">The sequence shown here is derived from an EMBL/GenBank/DDBJ whole genome shotgun (WGS) entry which is preliminary data.</text>
</comment>
<feature type="chain" id="PRO_5043936327" evidence="1">
    <location>
        <begin position="28"/>
        <end position="180"/>
    </location>
</feature>
<keyword evidence="4" id="KW-1185">Reference proteome</keyword>
<dbReference type="EMBL" id="JAUEHU010000015">
    <property type="protein sequence ID" value="MDN0088661.1"/>
    <property type="molecule type" value="Genomic_DNA"/>
</dbReference>
<dbReference type="RefSeq" id="WP_049602061.1">
    <property type="nucleotide sequence ID" value="NZ_CPYD01000018.1"/>
</dbReference>
<dbReference type="Gene3D" id="2.60.40.4150">
    <property type="entry name" value="Type VI secretion system, lipoprotein SciN"/>
    <property type="match status" value="1"/>
</dbReference>
<evidence type="ECO:0000313" key="3">
    <source>
        <dbReference type="EMBL" id="MDN0088661.1"/>
    </source>
</evidence>
<proteinExistence type="predicted"/>
<dbReference type="InterPro" id="IPR017734">
    <property type="entry name" value="T6SS_SciN"/>
</dbReference>
<evidence type="ECO:0000313" key="5">
    <source>
        <dbReference type="Proteomes" id="UP001167864"/>
    </source>
</evidence>
<evidence type="ECO:0000313" key="2">
    <source>
        <dbReference type="EMBL" id="CNF22392.1"/>
    </source>
</evidence>
<keyword evidence="3" id="KW-0449">Lipoprotein</keyword>
<dbReference type="Proteomes" id="UP001167864">
    <property type="component" value="Unassembled WGS sequence"/>
</dbReference>
<dbReference type="PANTHER" id="PTHR37625">
    <property type="entry name" value="OUTER MEMBRANE LIPOPROTEIN-RELATED"/>
    <property type="match status" value="1"/>
</dbReference>
<dbReference type="NCBIfam" id="TIGR03352">
    <property type="entry name" value="VI_chp_3"/>
    <property type="match status" value="1"/>
</dbReference>
<keyword evidence="1" id="KW-0732">Signal</keyword>
<dbReference type="EMBL" id="CPYD01000018">
    <property type="protein sequence ID" value="CNF22392.1"/>
    <property type="molecule type" value="Genomic_DNA"/>
</dbReference>
<dbReference type="PANTHER" id="PTHR37625:SF5">
    <property type="entry name" value="LIPOPROTEIN"/>
    <property type="match status" value="1"/>
</dbReference>
<dbReference type="InterPro" id="IPR038706">
    <property type="entry name" value="Type_VI_SciN-like_sf"/>
</dbReference>
<dbReference type="Pfam" id="PF12790">
    <property type="entry name" value="T6SS-SciN"/>
    <property type="match status" value="1"/>
</dbReference>
<protein>
    <submittedName>
        <fullName evidence="2 3">Lipoprotein</fullName>
    </submittedName>
</protein>
<dbReference type="Proteomes" id="UP000040578">
    <property type="component" value="Unassembled WGS sequence"/>
</dbReference>
<gene>
    <name evidence="3" type="primary">tssJ</name>
    <name evidence="2" type="ORF">ERS137967_03597</name>
    <name evidence="3" type="ORF">QVN42_14950</name>
</gene>
<reference evidence="3" key="2">
    <citation type="submission" date="2023-06" db="EMBL/GenBank/DDBJ databases">
        <authorList>
            <person name="Polev D.E."/>
            <person name="Saitova A.T."/>
            <person name="Bogumilchik E.A."/>
            <person name="Kokorina G.I."/>
            <person name="Voskresenskaia E.A."/>
        </authorList>
    </citation>
    <scope>NUCLEOTIDE SEQUENCE</scope>
    <source>
        <strain evidence="3">2145 StPb PI</strain>
    </source>
</reference>
<organism evidence="3 5">
    <name type="scientific">Yersinia nurmii</name>
    <dbReference type="NCBI Taxonomy" id="685706"/>
    <lineage>
        <taxon>Bacteria</taxon>
        <taxon>Pseudomonadati</taxon>
        <taxon>Pseudomonadota</taxon>
        <taxon>Gammaproteobacteria</taxon>
        <taxon>Enterobacterales</taxon>
        <taxon>Yersiniaceae</taxon>
        <taxon>Yersinia</taxon>
    </lineage>
</organism>
<dbReference type="AlphaFoldDB" id="A0AAW7K3U0"/>
<reference evidence="2 4" key="1">
    <citation type="submission" date="2015-03" db="EMBL/GenBank/DDBJ databases">
        <authorList>
            <consortium name="Pathogen Informatics"/>
            <person name="Murphy D."/>
        </authorList>
    </citation>
    <scope>NUCLEOTIDE SEQUENCE [LARGE SCALE GENOMIC DNA]</scope>
    <source>
        <strain evidence="4">type strain: CIP110231</strain>
        <strain evidence="2">Type strain: CIP110231</strain>
    </source>
</reference>
<evidence type="ECO:0000313" key="4">
    <source>
        <dbReference type="Proteomes" id="UP000040578"/>
    </source>
</evidence>
<evidence type="ECO:0000256" key="1">
    <source>
        <dbReference type="SAM" id="SignalP"/>
    </source>
</evidence>